<evidence type="ECO:0000256" key="2">
    <source>
        <dbReference type="ARBA" id="ARBA00004496"/>
    </source>
</evidence>
<dbReference type="InterPro" id="IPR050408">
    <property type="entry name" value="HGPRT"/>
</dbReference>
<comment type="pathway">
    <text evidence="3 15">Purine metabolism; IMP biosynthesis via salvage pathway; IMP from hypoxanthine: step 1/1.</text>
</comment>
<dbReference type="GO" id="GO:0005829">
    <property type="term" value="C:cytosol"/>
    <property type="evidence" value="ECO:0007669"/>
    <property type="project" value="TreeGrafter"/>
</dbReference>
<dbReference type="InterPro" id="IPR005904">
    <property type="entry name" value="Hxn_phspho_trans"/>
</dbReference>
<evidence type="ECO:0000256" key="12">
    <source>
        <dbReference type="ARBA" id="ARBA00022842"/>
    </source>
</evidence>
<keyword evidence="7 15" id="KW-0328">Glycosyltransferase</keyword>
<dbReference type="GO" id="GO:0006178">
    <property type="term" value="P:guanine salvage"/>
    <property type="evidence" value="ECO:0007669"/>
    <property type="project" value="TreeGrafter"/>
</dbReference>
<dbReference type="PANTHER" id="PTHR43340:SF1">
    <property type="entry name" value="HYPOXANTHINE PHOSPHORIBOSYLTRANSFERASE"/>
    <property type="match status" value="1"/>
</dbReference>
<evidence type="ECO:0000256" key="11">
    <source>
        <dbReference type="ARBA" id="ARBA00022741"/>
    </source>
</evidence>
<evidence type="ECO:0000256" key="4">
    <source>
        <dbReference type="ARBA" id="ARBA00008391"/>
    </source>
</evidence>
<name>A0A2K2H7R7_9BACT</name>
<dbReference type="GO" id="GO:0000166">
    <property type="term" value="F:nucleotide binding"/>
    <property type="evidence" value="ECO:0007669"/>
    <property type="project" value="UniProtKB-KW"/>
</dbReference>
<dbReference type="Pfam" id="PF00156">
    <property type="entry name" value="Pribosyltran"/>
    <property type="match status" value="1"/>
</dbReference>
<proteinExistence type="inferred from homology"/>
<accession>A0A2K2H7R7</accession>
<comment type="catalytic activity">
    <reaction evidence="13">
        <text>GMP + diphosphate = guanine + 5-phospho-alpha-D-ribose 1-diphosphate</text>
        <dbReference type="Rhea" id="RHEA:25424"/>
        <dbReference type="ChEBI" id="CHEBI:16235"/>
        <dbReference type="ChEBI" id="CHEBI:33019"/>
        <dbReference type="ChEBI" id="CHEBI:58017"/>
        <dbReference type="ChEBI" id="CHEBI:58115"/>
        <dbReference type="EC" id="2.4.2.8"/>
    </reaction>
    <physiologicalReaction direction="right-to-left" evidence="13">
        <dbReference type="Rhea" id="RHEA:25426"/>
    </physiologicalReaction>
</comment>
<comment type="subcellular location">
    <subcellularLocation>
        <location evidence="2 15">Cytoplasm</location>
    </subcellularLocation>
</comment>
<dbReference type="OrthoDB" id="9802824at2"/>
<sequence length="176" mass="20102">MPELKLKTLFSAEEIERQVIRLGQEINRDYQDREIILVGILKGSFLFIADLCRQLQGPLTIDFMRLASYGSETQSSGIIELRKDLEVSIRGKHVLVVEDIIDSGLTLQSLLHRLQERQPASLKVCALIDKRARREVSLEADYIGITMDDGFIVGYGLDYDERYRNLPGIFLAEPFE</sequence>
<comment type="cofactor">
    <cofactor evidence="1 15">
        <name>Mg(2+)</name>
        <dbReference type="ChEBI" id="CHEBI:18420"/>
    </cofactor>
</comment>
<dbReference type="GO" id="GO:0004422">
    <property type="term" value="F:hypoxanthine phosphoribosyltransferase activity"/>
    <property type="evidence" value="ECO:0007669"/>
    <property type="project" value="InterPro"/>
</dbReference>
<evidence type="ECO:0000256" key="9">
    <source>
        <dbReference type="ARBA" id="ARBA00022723"/>
    </source>
</evidence>
<comment type="similarity">
    <text evidence="4 15">Belongs to the purine/pyrimidine phosphoribosyltransferase family.</text>
</comment>
<dbReference type="InterPro" id="IPR029057">
    <property type="entry name" value="PRTase-like"/>
</dbReference>
<dbReference type="FunFam" id="3.40.50.2020:FF:000006">
    <property type="entry name" value="Hypoxanthine phosphoribosyltransferase"/>
    <property type="match status" value="1"/>
</dbReference>
<evidence type="ECO:0000256" key="6">
    <source>
        <dbReference type="ARBA" id="ARBA00022490"/>
    </source>
</evidence>
<keyword evidence="6 15" id="KW-0963">Cytoplasm</keyword>
<evidence type="ECO:0000313" key="17">
    <source>
        <dbReference type="EMBL" id="PNU19352.1"/>
    </source>
</evidence>
<evidence type="ECO:0000256" key="14">
    <source>
        <dbReference type="ARBA" id="ARBA00049402"/>
    </source>
</evidence>
<evidence type="ECO:0000256" key="15">
    <source>
        <dbReference type="RuleBase" id="RU364099"/>
    </source>
</evidence>
<dbReference type="GO" id="GO:0046100">
    <property type="term" value="P:hypoxanthine metabolic process"/>
    <property type="evidence" value="ECO:0007669"/>
    <property type="project" value="TreeGrafter"/>
</dbReference>
<dbReference type="UniPathway" id="UPA00591">
    <property type="reaction ID" value="UER00648"/>
</dbReference>
<dbReference type="GO" id="GO:0006166">
    <property type="term" value="P:purine ribonucleoside salvage"/>
    <property type="evidence" value="ECO:0007669"/>
    <property type="project" value="UniProtKB-KW"/>
</dbReference>
<evidence type="ECO:0000256" key="7">
    <source>
        <dbReference type="ARBA" id="ARBA00022676"/>
    </source>
</evidence>
<reference evidence="17 18" key="1">
    <citation type="journal article" date="2018" name="Genome Announc.">
        <title>Genome Sequence of Geothermobacter sp. HR-1 Iron Reducer from the Loihi Seamount.</title>
        <authorList>
            <person name="Smith H."/>
            <person name="Abuyen K."/>
            <person name="Tremblay J."/>
            <person name="Savalia P."/>
            <person name="Perez-Rodriguez I."/>
            <person name="Emerson D."/>
            <person name="Tully B."/>
            <person name="Amend J."/>
        </authorList>
    </citation>
    <scope>NUCLEOTIDE SEQUENCE [LARGE SCALE GENOMIC DNA]</scope>
    <source>
        <strain evidence="17 18">HR-1</strain>
    </source>
</reference>
<dbReference type="Gene3D" id="3.40.50.2020">
    <property type="match status" value="1"/>
</dbReference>
<dbReference type="AlphaFoldDB" id="A0A2K2H7R7"/>
<protein>
    <recommendedName>
        <fullName evidence="5 15">Hypoxanthine phosphoribosyltransferase</fullName>
        <ecNumber evidence="5 15">2.4.2.8</ecNumber>
    </recommendedName>
</protein>
<gene>
    <name evidence="17" type="primary">hpt</name>
    <name evidence="17" type="ORF">C2E25_12745</name>
</gene>
<dbReference type="SUPFAM" id="SSF53271">
    <property type="entry name" value="PRTase-like"/>
    <property type="match status" value="1"/>
</dbReference>
<evidence type="ECO:0000256" key="13">
    <source>
        <dbReference type="ARBA" id="ARBA00048811"/>
    </source>
</evidence>
<evidence type="ECO:0000256" key="8">
    <source>
        <dbReference type="ARBA" id="ARBA00022679"/>
    </source>
</evidence>
<comment type="caution">
    <text evidence="17">The sequence shown here is derived from an EMBL/GenBank/DDBJ whole genome shotgun (WGS) entry which is preliminary data.</text>
</comment>
<evidence type="ECO:0000256" key="10">
    <source>
        <dbReference type="ARBA" id="ARBA00022726"/>
    </source>
</evidence>
<dbReference type="GO" id="GO:0032263">
    <property type="term" value="P:GMP salvage"/>
    <property type="evidence" value="ECO:0007669"/>
    <property type="project" value="TreeGrafter"/>
</dbReference>
<dbReference type="GO" id="GO:0052657">
    <property type="term" value="F:guanine phosphoribosyltransferase activity"/>
    <property type="evidence" value="ECO:0007669"/>
    <property type="project" value="UniProtKB-ARBA"/>
</dbReference>
<keyword evidence="12 15" id="KW-0460">Magnesium</keyword>
<dbReference type="CDD" id="cd06223">
    <property type="entry name" value="PRTases_typeI"/>
    <property type="match status" value="1"/>
</dbReference>
<organism evidence="17 18">
    <name type="scientific">Geothermobacter hydrogeniphilus</name>
    <dbReference type="NCBI Taxonomy" id="1969733"/>
    <lineage>
        <taxon>Bacteria</taxon>
        <taxon>Pseudomonadati</taxon>
        <taxon>Thermodesulfobacteriota</taxon>
        <taxon>Desulfuromonadia</taxon>
        <taxon>Desulfuromonadales</taxon>
        <taxon>Geothermobacteraceae</taxon>
        <taxon>Geothermobacter</taxon>
    </lineage>
</organism>
<feature type="domain" description="Phosphoribosyltransferase" evidence="16">
    <location>
        <begin position="8"/>
        <end position="159"/>
    </location>
</feature>
<evidence type="ECO:0000259" key="16">
    <source>
        <dbReference type="Pfam" id="PF00156"/>
    </source>
</evidence>
<dbReference type="EC" id="2.4.2.8" evidence="5 15"/>
<comment type="catalytic activity">
    <reaction evidence="14">
        <text>IMP + diphosphate = hypoxanthine + 5-phospho-alpha-D-ribose 1-diphosphate</text>
        <dbReference type="Rhea" id="RHEA:17973"/>
        <dbReference type="ChEBI" id="CHEBI:17368"/>
        <dbReference type="ChEBI" id="CHEBI:33019"/>
        <dbReference type="ChEBI" id="CHEBI:58017"/>
        <dbReference type="ChEBI" id="CHEBI:58053"/>
        <dbReference type="EC" id="2.4.2.8"/>
    </reaction>
    <physiologicalReaction direction="right-to-left" evidence="14">
        <dbReference type="Rhea" id="RHEA:17975"/>
    </physiologicalReaction>
</comment>
<evidence type="ECO:0000256" key="3">
    <source>
        <dbReference type="ARBA" id="ARBA00004669"/>
    </source>
</evidence>
<keyword evidence="11 15" id="KW-0547">Nucleotide-binding</keyword>
<dbReference type="GO" id="GO:0000287">
    <property type="term" value="F:magnesium ion binding"/>
    <property type="evidence" value="ECO:0007669"/>
    <property type="project" value="TreeGrafter"/>
</dbReference>
<dbReference type="InterPro" id="IPR000836">
    <property type="entry name" value="PRTase_dom"/>
</dbReference>
<evidence type="ECO:0000256" key="1">
    <source>
        <dbReference type="ARBA" id="ARBA00001946"/>
    </source>
</evidence>
<dbReference type="PANTHER" id="PTHR43340">
    <property type="entry name" value="HYPOXANTHINE-GUANINE PHOSPHORIBOSYLTRANSFERASE"/>
    <property type="match status" value="1"/>
</dbReference>
<keyword evidence="8 15" id="KW-0808">Transferase</keyword>
<dbReference type="NCBIfam" id="TIGR01203">
    <property type="entry name" value="HGPRTase"/>
    <property type="match status" value="1"/>
</dbReference>
<dbReference type="EMBL" id="PPFX01000032">
    <property type="protein sequence ID" value="PNU19352.1"/>
    <property type="molecule type" value="Genomic_DNA"/>
</dbReference>
<dbReference type="RefSeq" id="WP_103116115.1">
    <property type="nucleotide sequence ID" value="NZ_PPFX01000032.1"/>
</dbReference>
<evidence type="ECO:0000256" key="5">
    <source>
        <dbReference type="ARBA" id="ARBA00011895"/>
    </source>
</evidence>
<evidence type="ECO:0000313" key="18">
    <source>
        <dbReference type="Proteomes" id="UP000236340"/>
    </source>
</evidence>
<dbReference type="GO" id="GO:0032264">
    <property type="term" value="P:IMP salvage"/>
    <property type="evidence" value="ECO:0007669"/>
    <property type="project" value="UniProtKB-UniPathway"/>
</dbReference>
<keyword evidence="9 15" id="KW-0479">Metal-binding</keyword>
<keyword evidence="10 15" id="KW-0660">Purine salvage</keyword>
<dbReference type="Proteomes" id="UP000236340">
    <property type="component" value="Unassembled WGS sequence"/>
</dbReference>